<protein>
    <submittedName>
        <fullName evidence="1">Uncharacterized protein</fullName>
    </submittedName>
</protein>
<reference evidence="1 2" key="1">
    <citation type="submission" date="2018-07" db="EMBL/GenBank/DDBJ databases">
        <title>Draft genome of the type strain Streptomyces armeniacus ATCC 15676.</title>
        <authorList>
            <person name="Labana P."/>
            <person name="Gosse J.T."/>
            <person name="Boddy C.N."/>
        </authorList>
    </citation>
    <scope>NUCLEOTIDE SEQUENCE [LARGE SCALE GENOMIC DNA]</scope>
    <source>
        <strain evidence="1 2">ATCC 15676</strain>
    </source>
</reference>
<dbReference type="Proteomes" id="UP000254425">
    <property type="component" value="Chromosome"/>
</dbReference>
<dbReference type="EMBL" id="CP031320">
    <property type="protein sequence ID" value="AXK34052.1"/>
    <property type="molecule type" value="Genomic_DNA"/>
</dbReference>
<evidence type="ECO:0000313" key="1">
    <source>
        <dbReference type="EMBL" id="AXK34052.1"/>
    </source>
</evidence>
<keyword evidence="2" id="KW-1185">Reference proteome</keyword>
<name>A0A345XQY6_9ACTN</name>
<proteinExistence type="predicted"/>
<dbReference type="RefSeq" id="WP_208879274.1">
    <property type="nucleotide sequence ID" value="NZ_CP031320.1"/>
</dbReference>
<gene>
    <name evidence="1" type="ORF">DVA86_16680</name>
</gene>
<dbReference type="AlphaFoldDB" id="A0A345XQY6"/>
<organism evidence="1 2">
    <name type="scientific">Streptomyces armeniacus</name>
    <dbReference type="NCBI Taxonomy" id="83291"/>
    <lineage>
        <taxon>Bacteria</taxon>
        <taxon>Bacillati</taxon>
        <taxon>Actinomycetota</taxon>
        <taxon>Actinomycetes</taxon>
        <taxon>Kitasatosporales</taxon>
        <taxon>Streptomycetaceae</taxon>
        <taxon>Streptomyces</taxon>
    </lineage>
</organism>
<dbReference type="KEGG" id="sarm:DVA86_16680"/>
<accession>A0A345XQY6</accession>
<evidence type="ECO:0000313" key="2">
    <source>
        <dbReference type="Proteomes" id="UP000254425"/>
    </source>
</evidence>
<sequence>MTLRIDVAALLAEAGIVDVDVDEAVADEHVRSSAYGRVVSVTASSRSRDRDGAIVATILRDPIEVVSKAAVVDLVDRIARKAIGPAEFRQWSAGLLPETDRLHPGNSEFIRRRIHDWVFCLSVNDGHVPSPGELAEVTRWMQRLLAQESTSPPVLALLAESGVTRKVRNIAKNRAVSHNARQ</sequence>